<comment type="caution">
    <text evidence="2">The sequence shown here is derived from an EMBL/GenBank/DDBJ whole genome shotgun (WGS) entry which is preliminary data.</text>
</comment>
<organism evidence="2 3">
    <name type="scientific">Streptomyces lutosisoli</name>
    <dbReference type="NCBI Taxonomy" id="2665721"/>
    <lineage>
        <taxon>Bacteria</taxon>
        <taxon>Bacillati</taxon>
        <taxon>Actinomycetota</taxon>
        <taxon>Actinomycetes</taxon>
        <taxon>Kitasatosporales</taxon>
        <taxon>Streptomycetaceae</taxon>
        <taxon>Streptomyces</taxon>
    </lineage>
</organism>
<protein>
    <submittedName>
        <fullName evidence="2">Uncharacterized protein</fullName>
    </submittedName>
</protein>
<keyword evidence="3" id="KW-1185">Reference proteome</keyword>
<evidence type="ECO:0000313" key="3">
    <source>
        <dbReference type="Proteomes" id="UP001596957"/>
    </source>
</evidence>
<proteinExistence type="predicted"/>
<feature type="compositionally biased region" description="Basic and acidic residues" evidence="1">
    <location>
        <begin position="18"/>
        <end position="33"/>
    </location>
</feature>
<gene>
    <name evidence="2" type="ORF">ACFQZP_50625</name>
</gene>
<reference evidence="3" key="1">
    <citation type="journal article" date="2019" name="Int. J. Syst. Evol. Microbiol.">
        <title>The Global Catalogue of Microorganisms (GCM) 10K type strain sequencing project: providing services to taxonomists for standard genome sequencing and annotation.</title>
        <authorList>
            <consortium name="The Broad Institute Genomics Platform"/>
            <consortium name="The Broad Institute Genome Sequencing Center for Infectious Disease"/>
            <person name="Wu L."/>
            <person name="Ma J."/>
        </authorList>
    </citation>
    <scope>NUCLEOTIDE SEQUENCE [LARGE SCALE GENOMIC DNA]</scope>
    <source>
        <strain evidence="3">CGMCC 4.7198</strain>
    </source>
</reference>
<name>A0ABW2W0D0_9ACTN</name>
<evidence type="ECO:0000313" key="2">
    <source>
        <dbReference type="EMBL" id="MFD0289704.1"/>
    </source>
</evidence>
<feature type="region of interest" description="Disordered" evidence="1">
    <location>
        <begin position="1"/>
        <end position="65"/>
    </location>
</feature>
<evidence type="ECO:0000256" key="1">
    <source>
        <dbReference type="SAM" id="MobiDB-lite"/>
    </source>
</evidence>
<dbReference type="Proteomes" id="UP001596957">
    <property type="component" value="Unassembled WGS sequence"/>
</dbReference>
<dbReference type="RefSeq" id="WP_381263564.1">
    <property type="nucleotide sequence ID" value="NZ_JBHTBI010000080.1"/>
</dbReference>
<sequence length="65" mass="6659">MREREDQAVGSGAVDGLRLVDGEDGPLRGEQPKKSPSSISENGGRGPVAGTSVRVVDGAGQGRQQ</sequence>
<accession>A0ABW2W0D0</accession>
<dbReference type="EMBL" id="JBHTEC010000011">
    <property type="protein sequence ID" value="MFD0289704.1"/>
    <property type="molecule type" value="Genomic_DNA"/>
</dbReference>